<gene>
    <name evidence="2" type="ORF">N7482_008791</name>
</gene>
<comment type="caution">
    <text evidence="2">The sequence shown here is derived from an EMBL/GenBank/DDBJ whole genome shotgun (WGS) entry which is preliminary data.</text>
</comment>
<reference evidence="2" key="1">
    <citation type="submission" date="2022-11" db="EMBL/GenBank/DDBJ databases">
        <authorList>
            <person name="Petersen C."/>
        </authorList>
    </citation>
    <scope>NUCLEOTIDE SEQUENCE</scope>
    <source>
        <strain evidence="2">IBT 26290</strain>
    </source>
</reference>
<keyword evidence="3" id="KW-1185">Reference proteome</keyword>
<dbReference type="RefSeq" id="XP_056540680.1">
    <property type="nucleotide sequence ID" value="XM_056690915.1"/>
</dbReference>
<name>A0A9W9LHV3_9EURO</name>
<dbReference type="GeneID" id="81430091"/>
<feature type="region of interest" description="Disordered" evidence="1">
    <location>
        <begin position="1"/>
        <end position="45"/>
    </location>
</feature>
<evidence type="ECO:0000313" key="2">
    <source>
        <dbReference type="EMBL" id="KAJ5157691.1"/>
    </source>
</evidence>
<protein>
    <submittedName>
        <fullName evidence="2">Uncharacterized protein</fullName>
    </submittedName>
</protein>
<evidence type="ECO:0000313" key="3">
    <source>
        <dbReference type="Proteomes" id="UP001149163"/>
    </source>
</evidence>
<evidence type="ECO:0000256" key="1">
    <source>
        <dbReference type="SAM" id="MobiDB-lite"/>
    </source>
</evidence>
<accession>A0A9W9LHV3</accession>
<proteinExistence type="predicted"/>
<dbReference type="AlphaFoldDB" id="A0A9W9LHV3"/>
<dbReference type="Proteomes" id="UP001149163">
    <property type="component" value="Unassembled WGS sequence"/>
</dbReference>
<organism evidence="2 3">
    <name type="scientific">Penicillium canariense</name>
    <dbReference type="NCBI Taxonomy" id="189055"/>
    <lineage>
        <taxon>Eukaryota</taxon>
        <taxon>Fungi</taxon>
        <taxon>Dikarya</taxon>
        <taxon>Ascomycota</taxon>
        <taxon>Pezizomycotina</taxon>
        <taxon>Eurotiomycetes</taxon>
        <taxon>Eurotiomycetidae</taxon>
        <taxon>Eurotiales</taxon>
        <taxon>Aspergillaceae</taxon>
        <taxon>Penicillium</taxon>
    </lineage>
</organism>
<dbReference type="EMBL" id="JAPQKN010000006">
    <property type="protein sequence ID" value="KAJ5157691.1"/>
    <property type="molecule type" value="Genomic_DNA"/>
</dbReference>
<sequence>MKPPESPTVARSTNGPPSTPRPATTPASTSYHRERQLKPVRQGQHAWSEHNAAWNAPHGLGYRLACPWSVATVGYESRPGTGYKSIIGLIGNLDLDLDLDLDPTSLTLDSGTRSPPCLDVSAALSTVIVSPGTPSRSGTDYRVADDGRSSLYLVHMDLSP</sequence>
<feature type="compositionally biased region" description="Low complexity" evidence="1">
    <location>
        <begin position="21"/>
        <end position="30"/>
    </location>
</feature>
<reference evidence="2" key="2">
    <citation type="journal article" date="2023" name="IMA Fungus">
        <title>Comparative genomic study of the Penicillium genus elucidates a diverse pangenome and 15 lateral gene transfer events.</title>
        <authorList>
            <person name="Petersen C."/>
            <person name="Sorensen T."/>
            <person name="Nielsen M.R."/>
            <person name="Sondergaard T.E."/>
            <person name="Sorensen J.L."/>
            <person name="Fitzpatrick D.A."/>
            <person name="Frisvad J.C."/>
            <person name="Nielsen K.L."/>
        </authorList>
    </citation>
    <scope>NUCLEOTIDE SEQUENCE</scope>
    <source>
        <strain evidence="2">IBT 26290</strain>
    </source>
</reference>